<sequence>MATTSTSSTAWGCPHGLLPGLGSRLFTFRRGLLKCHGRATQPRPTAFSGPVRFSRTSSDSVGGKRFCLPPERASGAQPLPTTRPPEFTAWVYHALGGGAVETILSLISISITLMGIAVTLILQRAQTTGILPVIGTGAAVAQQAPAAATATPRDTPSDSWQHEVVSGRRGAAAAASRSAASAETAHGDDYDTAYERAVNRSYRAMPYGMSAADHVYDTPWSNLCRWAVHALHYQEEMTQQAATTAAATEASAVTSEQFDMDAVHATDIGMSKWTADSLMPPAAAAAEEEEEETVIGSTPAVPFDGTGIGTGSDMGTGTAPMYGGGMATGTATGTGATAPSELGYGSVPISVAEVQTTVRRSASAVRGARALLRLSMQVAQLPLRVVDWALQVDQPIHHPISRLVPAASTAPRGAPAAPDTSAAETEGAAKEAIQPPATPFAAPTPLDVRIPTAIVDGEAVERPVGHTATAAAMQSTPTPQRQQQPEWKKGRDPWAAATEVEVEAAGERPGWGPGGVEMHALRDTAANVRSFAKAAPSAPGAQLSLYDKTQAADSSTGSTPAVVAQLPGGAATAMFVLALSSWLSAWAVVLLARAASRALGRRAATAGAAAGHGMSTREYFGPMYDYVRQMGPGYPRACVPICTPSPPLGIYGTAPANTAIKSAAAAGSSSSSNSSSSSAASAPLDYTPKPAPVTQAAVAAQDTAARVPAAVAPAVAAEEPQSQPEAQPVMAASSANVPSSDAAVRQFVAGGNGTDLEEMAGLLRLLPPPPSRRGWTRSAAAAAGLKPNPPVLTDPTNNWGLTPASAAAEAAAAAATAAPNVCGRRDPSFRERCGIAEERILTIGLPEAMEAAEAAAEAVTTELLAALVDVPDTVFRGGKQTMANSESASDPASGGAEAAGAIPVSASAPTPAPDSTCASVPAAGDVAAYTAAVPDGDVVDDVISEVHDDGANWQLGPACELAVPVAVPFAVPLAVPLPPAVPLPLSAAELAAPSLNVSQPSAAAAAAAAATTTPDQGTGSAPPSEPTDSFVSCLQHQRQTVLPDCAATSPELARAAEAGATELPAVAVPVAAPPGSRAQTLHAKSIVSTPELDLSATICQPDTALAIRCPPPPPPQQPICEQEQQQQADPTESLESSAATADGTGYRGTYNAVDPDPSYEHRLRDAIRVVFSGGVGVAQTDTGAGADVDVNPADVVRHMAEAGLLYKPMEQWVAETSERVSNQDQPGGSADGTMRDLLPTKSESPLALDAAAAAPVTAMAAVAAAAAGVSEVGGSCLLPAVVAPTERGIVAVKPKGPVDTVASRRRDGPLTRGSLHSQTVTVTIDADCISGVSKVQVDVAPAALAAPSPRALADTLPPAVAPPVALLPAASPGVPTSGLSALPRAAPSATATAAAAAAAAVEESRVGEVAGDRGPINYKATDLSIRGDTTSAAIREPDAKARSVYDGGEWAFYAGQFNGMAASELRPYNAPASRNQLAQAEAAAWKVGATSAPDAGEAPAAIKEEEQQQQQQQHEEVVAAAVATAKEQDDDDEEEVVPPMIMTEPEAPEAATWESESIRAVGADAAGGTAFTLAPGGDLLGEELFNRLTGVPELDRAILTTGGVVPGAWTATGDVKMGSDIKSGGGAMQRPVSNTAVAVAAAVAAAAAAVAAAATPGSAVRRGLFDNRRRRGARLLRLRGEAAKAATAAAMRAANAAAASTLYGVRVDEMFSAVEQGGPAGADATRVGNNDEFGDDVLNALAALVAAASGAASPAATQPAVAPEAKAAEAEGLKEDLDDVLALARLVAAASGAVSPQPDEVAEATIIAPGAVLSPSAETVAAAAAEVDIAELQLQAELAAAANGAVIQRGSDPDAAVDLTSGAMQEPPVQAAVKASVAMSANVPLVSTSVGGPASSSGSSRGGDNDVQLLLMEDSEAEYDTEGGRHFLPLASAVAMFNKPHISAAESTATGPANGADVSPAAAVRYQKVSGSTAGTKDDGSASARRGTAGEASTVRAGAPPLAAVGAFVLPPAGSLAATFVGLGVAAAAAGAAAFAAAEAAAAAADADADGERGQKDGEDVGDFKDPRVQAGLAAAAAAAVPSAMPAAPTGSNPAAAAVSMTMAEATEAEAAAAKAVVPEEIKAPSATPVAVAAVKEDQGEEDDEQEALTWLAGLMGAPVAGFVSTTINTAEAGPVEAATEAPKHKSDPPPSSVNKLTGSGGTAESTTITIAAAEAEGAGATVAAVVAPRIRPDAPQSAEAAPARVEATAAAETSPEDAGDVEVTFGDTTVFLPEPAVGTMPPVKSAVVAAATAWAGATPPPAVPYATYLSIPAAAALAEADVDAFAVTESSSQEEEAVDVNDGGGEGAEMDTDLMQSPQLRATLENIRALRRWLAQSARSDMDLELDELFPIGDGMDSDGAGEAKPSGAGVSVLWRVNEEMEGEPVDGGEDDEIEGGIDAGLGLEEEEEEDGYVSYDEVDWEDGLWEEEEEEEEEGGDGGADGDGGPVDGDDDVKGVWMGRWRK</sequence>
<feature type="compositionally biased region" description="Low complexity" evidence="1">
    <location>
        <begin position="1118"/>
        <end position="1127"/>
    </location>
</feature>
<organism evidence="2 3">
    <name type="scientific">Volvox reticuliferus</name>
    <dbReference type="NCBI Taxonomy" id="1737510"/>
    <lineage>
        <taxon>Eukaryota</taxon>
        <taxon>Viridiplantae</taxon>
        <taxon>Chlorophyta</taxon>
        <taxon>core chlorophytes</taxon>
        <taxon>Chlorophyceae</taxon>
        <taxon>CS clade</taxon>
        <taxon>Chlamydomonadales</taxon>
        <taxon>Volvocaceae</taxon>
        <taxon>Volvox</taxon>
    </lineage>
</organism>
<feature type="region of interest" description="Disordered" evidence="1">
    <location>
        <begin position="2046"/>
        <end position="2065"/>
    </location>
</feature>
<feature type="compositionally biased region" description="Low complexity" evidence="1">
    <location>
        <begin position="2239"/>
        <end position="2253"/>
    </location>
</feature>
<feature type="region of interest" description="Disordered" evidence="1">
    <location>
        <begin position="2176"/>
        <end position="2203"/>
    </location>
</feature>
<feature type="region of interest" description="Disordered" evidence="1">
    <location>
        <begin position="1006"/>
        <end position="1031"/>
    </location>
</feature>
<dbReference type="EMBL" id="BNCQ01000007">
    <property type="protein sequence ID" value="GIL99933.1"/>
    <property type="molecule type" value="Genomic_DNA"/>
</dbReference>
<accession>A0A8J4G4M1</accession>
<feature type="region of interest" description="Disordered" evidence="1">
    <location>
        <begin position="1968"/>
        <end position="1996"/>
    </location>
</feature>
<feature type="region of interest" description="Disordered" evidence="1">
    <location>
        <begin position="407"/>
        <end position="445"/>
    </location>
</feature>
<feature type="region of interest" description="Disordered" evidence="1">
    <location>
        <begin position="468"/>
        <end position="489"/>
    </location>
</feature>
<feature type="compositionally biased region" description="Low complexity" evidence="1">
    <location>
        <begin position="474"/>
        <end position="485"/>
    </location>
</feature>
<evidence type="ECO:0000256" key="1">
    <source>
        <dbReference type="SAM" id="MobiDB-lite"/>
    </source>
</evidence>
<proteinExistence type="predicted"/>
<protein>
    <submittedName>
        <fullName evidence="2">Uncharacterized protein</fullName>
    </submittedName>
</protein>
<dbReference type="Proteomes" id="UP000722791">
    <property type="component" value="Unassembled WGS sequence"/>
</dbReference>
<feature type="compositionally biased region" description="Low complexity" evidence="1">
    <location>
        <begin position="1508"/>
        <end position="1517"/>
    </location>
</feature>
<feature type="region of interest" description="Disordered" evidence="1">
    <location>
        <begin position="882"/>
        <end position="917"/>
    </location>
</feature>
<feature type="region of interest" description="Disordered" evidence="1">
    <location>
        <begin position="1491"/>
        <end position="1517"/>
    </location>
</feature>
<feature type="compositionally biased region" description="Gly residues" evidence="1">
    <location>
        <begin position="2479"/>
        <end position="2489"/>
    </location>
</feature>
<feature type="region of interest" description="Disordered" evidence="1">
    <location>
        <begin position="2234"/>
        <end position="2261"/>
    </location>
</feature>
<feature type="compositionally biased region" description="Low complexity" evidence="1">
    <location>
        <begin position="715"/>
        <end position="729"/>
    </location>
</feature>
<gene>
    <name evidence="2" type="ORF">Vretimale_4973</name>
</gene>
<feature type="compositionally biased region" description="Basic and acidic residues" evidence="1">
    <location>
        <begin position="2050"/>
        <end position="2065"/>
    </location>
</feature>
<feature type="region of interest" description="Disordered" evidence="1">
    <location>
        <begin position="1109"/>
        <end position="1157"/>
    </location>
</feature>
<feature type="region of interest" description="Disordered" evidence="1">
    <location>
        <begin position="715"/>
        <end position="734"/>
    </location>
</feature>
<feature type="region of interest" description="Disordered" evidence="1">
    <location>
        <begin position="2444"/>
        <end position="2505"/>
    </location>
</feature>
<feature type="region of interest" description="Disordered" evidence="1">
    <location>
        <begin position="1217"/>
        <end position="1239"/>
    </location>
</feature>
<evidence type="ECO:0000313" key="2">
    <source>
        <dbReference type="EMBL" id="GIL99933.1"/>
    </source>
</evidence>
<feature type="compositionally biased region" description="Polar residues" evidence="1">
    <location>
        <begin position="1014"/>
        <end position="1031"/>
    </location>
</feature>
<feature type="compositionally biased region" description="Polar residues" evidence="1">
    <location>
        <begin position="1128"/>
        <end position="1139"/>
    </location>
</feature>
<evidence type="ECO:0000313" key="3">
    <source>
        <dbReference type="Proteomes" id="UP000722791"/>
    </source>
</evidence>
<feature type="compositionally biased region" description="Acidic residues" evidence="1">
    <location>
        <begin position="2445"/>
        <end position="2478"/>
    </location>
</feature>
<reference evidence="2" key="1">
    <citation type="journal article" date="2021" name="Proc. Natl. Acad. Sci. U.S.A.">
        <title>Three genomes in the algal genus Volvox reveal the fate of a haploid sex-determining region after a transition to homothallism.</title>
        <authorList>
            <person name="Yamamoto K."/>
            <person name="Hamaji T."/>
            <person name="Kawai-Toyooka H."/>
            <person name="Matsuzaki R."/>
            <person name="Takahashi F."/>
            <person name="Nishimura Y."/>
            <person name="Kawachi M."/>
            <person name="Noguchi H."/>
            <person name="Minakuchi Y."/>
            <person name="Umen J.G."/>
            <person name="Toyoda A."/>
            <person name="Nozaki H."/>
        </authorList>
    </citation>
    <scope>NUCLEOTIDE SEQUENCE</scope>
    <source>
        <strain evidence="2">NIES-3785</strain>
    </source>
</reference>
<name>A0A8J4G4M1_9CHLO</name>
<feature type="compositionally biased region" description="Low complexity" evidence="1">
    <location>
        <begin position="407"/>
        <end position="418"/>
    </location>
</feature>
<comment type="caution">
    <text evidence="2">The sequence shown here is derived from an EMBL/GenBank/DDBJ whole genome shotgun (WGS) entry which is preliminary data.</text>
</comment>